<evidence type="ECO:0000256" key="8">
    <source>
        <dbReference type="RuleBase" id="RU362048"/>
    </source>
</evidence>
<dbReference type="AlphaFoldDB" id="A0AAU7QGF1"/>
<feature type="transmembrane region" description="Helical" evidence="8">
    <location>
        <begin position="47"/>
        <end position="65"/>
    </location>
</feature>
<dbReference type="GO" id="GO:0005886">
    <property type="term" value="C:plasma membrane"/>
    <property type="evidence" value="ECO:0007669"/>
    <property type="project" value="UniProtKB-SubCell"/>
</dbReference>
<dbReference type="EMBL" id="CP157947">
    <property type="protein sequence ID" value="XBS71998.1"/>
    <property type="molecule type" value="Genomic_DNA"/>
</dbReference>
<proteinExistence type="inferred from homology"/>
<comment type="subcellular location">
    <subcellularLocation>
        <location evidence="1">Cell inner membrane</location>
        <topology evidence="1">Multi-pass membrane protein</topology>
    </subcellularLocation>
    <subcellularLocation>
        <location evidence="8">Cell membrane</location>
        <topology evidence="8">Multi-pass membrane protein</topology>
    </subcellularLocation>
</comment>
<dbReference type="InterPro" id="IPR002771">
    <property type="entry name" value="Multi_antbiot-R_MarC"/>
</dbReference>
<evidence type="ECO:0000256" key="4">
    <source>
        <dbReference type="ARBA" id="ARBA00022519"/>
    </source>
</evidence>
<evidence type="ECO:0000256" key="5">
    <source>
        <dbReference type="ARBA" id="ARBA00022692"/>
    </source>
</evidence>
<keyword evidence="4" id="KW-0997">Cell inner membrane</keyword>
<keyword evidence="6 8" id="KW-1133">Transmembrane helix</keyword>
<name>A0AAU7QGF1_9GAMM</name>
<organism evidence="9">
    <name type="scientific">Acerihabitans sp. KWT182</name>
    <dbReference type="NCBI Taxonomy" id="3157919"/>
    <lineage>
        <taxon>Bacteria</taxon>
        <taxon>Pseudomonadati</taxon>
        <taxon>Pseudomonadota</taxon>
        <taxon>Gammaproteobacteria</taxon>
        <taxon>Enterobacterales</taxon>
        <taxon>Pectobacteriaceae</taxon>
        <taxon>Acerihabitans</taxon>
    </lineage>
</organism>
<evidence type="ECO:0000256" key="7">
    <source>
        <dbReference type="ARBA" id="ARBA00023136"/>
    </source>
</evidence>
<dbReference type="NCBIfam" id="TIGR00427">
    <property type="entry name" value="NAAT family transporter"/>
    <property type="match status" value="1"/>
</dbReference>
<feature type="transmembrane region" description="Helical" evidence="8">
    <location>
        <begin position="71"/>
        <end position="92"/>
    </location>
</feature>
<dbReference type="PANTHER" id="PTHR33508">
    <property type="entry name" value="UPF0056 MEMBRANE PROTEIN YHCE"/>
    <property type="match status" value="1"/>
</dbReference>
<comment type="caution">
    <text evidence="8">Lacks conserved residue(s) required for the propagation of feature annotation.</text>
</comment>
<evidence type="ECO:0000256" key="1">
    <source>
        <dbReference type="ARBA" id="ARBA00004429"/>
    </source>
</evidence>
<evidence type="ECO:0000256" key="3">
    <source>
        <dbReference type="ARBA" id="ARBA00022475"/>
    </source>
</evidence>
<evidence type="ECO:0000256" key="2">
    <source>
        <dbReference type="ARBA" id="ARBA00009784"/>
    </source>
</evidence>
<keyword evidence="7 8" id="KW-0472">Membrane</keyword>
<sequence length="226" mass="24365">MLRMGELLRAIGLGLLVLLPLANPLTTVALFLALGKNMSQEERKRQSLMASVYVFIIMMTAYYAGTVVMNTFGISIPGLRIAGGLIVAFIGFRMLFPQQKEEPDDPHAPGGELHHHPAPNIAFVPLAMPSTAGPGTIAMIISSVSTVKDSVYFSPWVIAVAPVLIFLCVSLILWGCLLSSGTIMRMIGESGIEAVCRVMGFLLVCMGVQFVINGTLEIITNYPLKL</sequence>
<dbReference type="PANTHER" id="PTHR33508:SF2">
    <property type="entry name" value="UPF0056 INNER MEMBRANE PROTEIN MARC"/>
    <property type="match status" value="1"/>
</dbReference>
<dbReference type="Pfam" id="PF01914">
    <property type="entry name" value="MarC"/>
    <property type="match status" value="1"/>
</dbReference>
<feature type="transmembrane region" description="Helical" evidence="8">
    <location>
        <begin position="12"/>
        <end position="35"/>
    </location>
</feature>
<keyword evidence="5 8" id="KW-0812">Transmembrane</keyword>
<gene>
    <name evidence="9" type="ORF">ABK905_23905</name>
</gene>
<keyword evidence="3" id="KW-1003">Cell membrane</keyword>
<evidence type="ECO:0000313" key="9">
    <source>
        <dbReference type="EMBL" id="XBS71998.1"/>
    </source>
</evidence>
<protein>
    <recommendedName>
        <fullName evidence="8">UPF0056 membrane protein</fullName>
    </recommendedName>
</protein>
<comment type="similarity">
    <text evidence="2 8">Belongs to the UPF0056 (MarC) family.</text>
</comment>
<feature type="transmembrane region" description="Helical" evidence="8">
    <location>
        <begin position="153"/>
        <end position="177"/>
    </location>
</feature>
<evidence type="ECO:0000256" key="6">
    <source>
        <dbReference type="ARBA" id="ARBA00022989"/>
    </source>
</evidence>
<accession>A0AAU7QGF1</accession>
<reference evidence="9" key="1">
    <citation type="submission" date="2024-06" db="EMBL/GenBank/DDBJ databases">
        <authorList>
            <person name="Coelho C."/>
            <person name="Bento M."/>
            <person name="Garcia E."/>
            <person name="Camelo A."/>
            <person name="Brandao I."/>
            <person name="Espirito Santo C."/>
            <person name="Trovao J."/>
            <person name="Verissimo A."/>
            <person name="Costa J."/>
            <person name="Tiago I."/>
        </authorList>
    </citation>
    <scope>NUCLEOTIDE SEQUENCE</scope>
    <source>
        <strain evidence="9">KWT182</strain>
    </source>
</reference>
<feature type="transmembrane region" description="Helical" evidence="8">
    <location>
        <begin position="198"/>
        <end position="219"/>
    </location>
</feature>
<dbReference type="NCBIfam" id="NF008228">
    <property type="entry name" value="PRK10995.1"/>
    <property type="match status" value="1"/>
</dbReference>